<dbReference type="InterPro" id="IPR036638">
    <property type="entry name" value="HLH_DNA-bd_sf"/>
</dbReference>
<name>A0A1A9UUP6_GLOAU</name>
<dbReference type="GO" id="GO:0000981">
    <property type="term" value="F:DNA-binding transcription factor activity, RNA polymerase II-specific"/>
    <property type="evidence" value="ECO:0007669"/>
    <property type="project" value="TreeGrafter"/>
</dbReference>
<dbReference type="PANTHER" id="PTHR23349">
    <property type="entry name" value="BASIC HELIX-LOOP-HELIX TRANSCRIPTION FACTOR, TWIST"/>
    <property type="match status" value="1"/>
</dbReference>
<dbReference type="GO" id="GO:0000977">
    <property type="term" value="F:RNA polymerase II transcription regulatory region sequence-specific DNA binding"/>
    <property type="evidence" value="ECO:0007669"/>
    <property type="project" value="TreeGrafter"/>
</dbReference>
<dbReference type="FunFam" id="4.10.280.10:FF:000060">
    <property type="entry name" value="Scute protein"/>
    <property type="match status" value="1"/>
</dbReference>
<evidence type="ECO:0000256" key="1">
    <source>
        <dbReference type="ARBA" id="ARBA00022473"/>
    </source>
</evidence>
<keyword evidence="2" id="KW-0221">Differentiation</keyword>
<keyword evidence="4" id="KW-0238">DNA-binding</keyword>
<dbReference type="InterPro" id="IPR050283">
    <property type="entry name" value="E-box_TF_Regulators"/>
</dbReference>
<reference evidence="7" key="1">
    <citation type="submission" date="2020-05" db="UniProtKB">
        <authorList>
            <consortium name="EnsemblMetazoa"/>
        </authorList>
    </citation>
    <scope>IDENTIFICATION</scope>
    <source>
        <strain evidence="7">TTRI</strain>
    </source>
</reference>
<keyword evidence="3" id="KW-0524">Neurogenesis</keyword>
<dbReference type="GO" id="GO:0061382">
    <property type="term" value="P:Malpighian tubule tip cell differentiation"/>
    <property type="evidence" value="ECO:0007669"/>
    <property type="project" value="UniProtKB-ARBA"/>
</dbReference>
<dbReference type="PROSITE" id="PS50888">
    <property type="entry name" value="BHLH"/>
    <property type="match status" value="1"/>
</dbReference>
<evidence type="ECO:0000259" key="6">
    <source>
        <dbReference type="PROSITE" id="PS50888"/>
    </source>
</evidence>
<dbReference type="Pfam" id="PF00010">
    <property type="entry name" value="HLH"/>
    <property type="match status" value="1"/>
</dbReference>
<dbReference type="GO" id="GO:0046982">
    <property type="term" value="F:protein heterodimerization activity"/>
    <property type="evidence" value="ECO:0007669"/>
    <property type="project" value="UniProtKB-ARBA"/>
</dbReference>
<keyword evidence="1" id="KW-0217">Developmental protein</keyword>
<dbReference type="CDD" id="cd19744">
    <property type="entry name" value="bHLH_TS_dAS-C_like"/>
    <property type="match status" value="1"/>
</dbReference>
<dbReference type="SUPFAM" id="SSF47459">
    <property type="entry name" value="HLH, helix-loop-helix DNA-binding domain"/>
    <property type="match status" value="1"/>
</dbReference>
<dbReference type="GO" id="GO:0007417">
    <property type="term" value="P:central nervous system development"/>
    <property type="evidence" value="ECO:0007669"/>
    <property type="project" value="UniProtKB-ARBA"/>
</dbReference>
<proteinExistence type="predicted"/>
<dbReference type="STRING" id="7395.A0A1A9UUP6"/>
<evidence type="ECO:0000313" key="7">
    <source>
        <dbReference type="EnsemblMetazoa" id="GAUT016057-PA"/>
    </source>
</evidence>
<dbReference type="GO" id="GO:0045944">
    <property type="term" value="P:positive regulation of transcription by RNA polymerase II"/>
    <property type="evidence" value="ECO:0007669"/>
    <property type="project" value="UniProtKB-ARBA"/>
</dbReference>
<dbReference type="AlphaFoldDB" id="A0A1A9UUP6"/>
<feature type="region of interest" description="Disordered" evidence="5">
    <location>
        <begin position="233"/>
        <end position="258"/>
    </location>
</feature>
<evidence type="ECO:0000256" key="3">
    <source>
        <dbReference type="ARBA" id="ARBA00022902"/>
    </source>
</evidence>
<feature type="region of interest" description="Disordered" evidence="5">
    <location>
        <begin position="170"/>
        <end position="196"/>
    </location>
</feature>
<dbReference type="Proteomes" id="UP000078200">
    <property type="component" value="Unassembled WGS sequence"/>
</dbReference>
<keyword evidence="8" id="KW-1185">Reference proteome</keyword>
<dbReference type="PANTHER" id="PTHR23349:SF108">
    <property type="entry name" value="BHLH DOMAIN-CONTAINING PROTEIN"/>
    <property type="match status" value="1"/>
</dbReference>
<organism evidence="7 8">
    <name type="scientific">Glossina austeni</name>
    <name type="common">Savannah tsetse fly</name>
    <dbReference type="NCBI Taxonomy" id="7395"/>
    <lineage>
        <taxon>Eukaryota</taxon>
        <taxon>Metazoa</taxon>
        <taxon>Ecdysozoa</taxon>
        <taxon>Arthropoda</taxon>
        <taxon>Hexapoda</taxon>
        <taxon>Insecta</taxon>
        <taxon>Pterygota</taxon>
        <taxon>Neoptera</taxon>
        <taxon>Endopterygota</taxon>
        <taxon>Diptera</taxon>
        <taxon>Brachycera</taxon>
        <taxon>Muscomorpha</taxon>
        <taxon>Hippoboscoidea</taxon>
        <taxon>Glossinidae</taxon>
        <taxon>Glossina</taxon>
    </lineage>
</organism>
<dbReference type="VEuPathDB" id="VectorBase:GAUT016057"/>
<evidence type="ECO:0000256" key="4">
    <source>
        <dbReference type="ARBA" id="ARBA00023125"/>
    </source>
</evidence>
<dbReference type="SMART" id="SM00353">
    <property type="entry name" value="HLH"/>
    <property type="match status" value="1"/>
</dbReference>
<feature type="compositionally biased region" description="Low complexity" evidence="5">
    <location>
        <begin position="235"/>
        <end position="258"/>
    </location>
</feature>
<dbReference type="GO" id="GO:0005667">
    <property type="term" value="C:transcription regulator complex"/>
    <property type="evidence" value="ECO:0007669"/>
    <property type="project" value="UniProtKB-ARBA"/>
</dbReference>
<dbReference type="InterPro" id="IPR011598">
    <property type="entry name" value="bHLH_dom"/>
</dbReference>
<dbReference type="Gene3D" id="4.10.280.10">
    <property type="entry name" value="Helix-loop-helix DNA-binding domain"/>
    <property type="match status" value="1"/>
</dbReference>
<sequence>MASVCMTQNKYQHQQQQQHFHIINQNMTILTQQQNASYQLQFLNNAKLPAIAPAPTKILGNSNMHNIQPSPSAAMIGKKRYTYANMPYGEQLPSVARRNARERNRVKQVNNGFANLRQRIPQSIINALSHGGRGASKKLSKVDTLRIAVEYIRSLQNLLESSQPFVDNSANSNGSLHFDDSSTDSNSNYECSPLNSPTDAQAYQLAHSPTPSYSDSDISINGINSFLQPLKIQETEQQQQQQQQQQEQQQHHQQQQQEFKFDTFEQPDDEELLDYISSWQDEGALRDLSQYGIFTALNAPQRSTQQGCAL</sequence>
<feature type="domain" description="BHLH" evidence="6">
    <location>
        <begin position="93"/>
        <end position="155"/>
    </location>
</feature>
<evidence type="ECO:0000256" key="5">
    <source>
        <dbReference type="SAM" id="MobiDB-lite"/>
    </source>
</evidence>
<dbReference type="EnsemblMetazoa" id="GAUT016057-RA">
    <property type="protein sequence ID" value="GAUT016057-PA"/>
    <property type="gene ID" value="GAUT016057"/>
</dbReference>
<evidence type="ECO:0000313" key="8">
    <source>
        <dbReference type="Proteomes" id="UP000078200"/>
    </source>
</evidence>
<feature type="compositionally biased region" description="Polar residues" evidence="5">
    <location>
        <begin position="183"/>
        <end position="196"/>
    </location>
</feature>
<dbReference type="GO" id="GO:0009653">
    <property type="term" value="P:anatomical structure morphogenesis"/>
    <property type="evidence" value="ECO:0007669"/>
    <property type="project" value="UniProtKB-ARBA"/>
</dbReference>
<accession>A0A1A9UUP6</accession>
<evidence type="ECO:0000256" key="2">
    <source>
        <dbReference type="ARBA" id="ARBA00022782"/>
    </source>
</evidence>
<protein>
    <recommendedName>
        <fullName evidence="6">BHLH domain-containing protein</fullName>
    </recommendedName>
</protein>